<dbReference type="GO" id="GO:0007165">
    <property type="term" value="P:signal transduction"/>
    <property type="evidence" value="ECO:0007669"/>
    <property type="project" value="UniProtKB-KW"/>
</dbReference>
<keyword evidence="7 10" id="KW-0472">Membrane</keyword>
<evidence type="ECO:0000256" key="3">
    <source>
        <dbReference type="ARBA" id="ARBA00022606"/>
    </source>
</evidence>
<reference evidence="11" key="1">
    <citation type="journal article" date="2023" name="G3 (Bethesda)">
        <title>Whole genome assemblies of Zophobas morio and Tenebrio molitor.</title>
        <authorList>
            <person name="Kaur S."/>
            <person name="Stinson S.A."/>
            <person name="diCenzo G.C."/>
        </authorList>
    </citation>
    <scope>NUCLEOTIDE SEQUENCE</scope>
    <source>
        <strain evidence="11">QUZm001</strain>
    </source>
</reference>
<comment type="subcellular location">
    <subcellularLocation>
        <location evidence="1 10">Cell membrane</location>
        <topology evidence="1 10">Multi-pass membrane protein</topology>
    </subcellularLocation>
</comment>
<evidence type="ECO:0000256" key="6">
    <source>
        <dbReference type="ARBA" id="ARBA00022989"/>
    </source>
</evidence>
<evidence type="ECO:0000256" key="8">
    <source>
        <dbReference type="ARBA" id="ARBA00023170"/>
    </source>
</evidence>
<evidence type="ECO:0000256" key="5">
    <source>
        <dbReference type="ARBA" id="ARBA00022725"/>
    </source>
</evidence>
<evidence type="ECO:0000256" key="10">
    <source>
        <dbReference type="RuleBase" id="RU351113"/>
    </source>
</evidence>
<organism evidence="11 12">
    <name type="scientific">Zophobas morio</name>
    <dbReference type="NCBI Taxonomy" id="2755281"/>
    <lineage>
        <taxon>Eukaryota</taxon>
        <taxon>Metazoa</taxon>
        <taxon>Ecdysozoa</taxon>
        <taxon>Arthropoda</taxon>
        <taxon>Hexapoda</taxon>
        <taxon>Insecta</taxon>
        <taxon>Pterygota</taxon>
        <taxon>Neoptera</taxon>
        <taxon>Endopterygota</taxon>
        <taxon>Coleoptera</taxon>
        <taxon>Polyphaga</taxon>
        <taxon>Cucujiformia</taxon>
        <taxon>Tenebrionidae</taxon>
        <taxon>Zophobas</taxon>
    </lineage>
</organism>
<feature type="transmembrane region" description="Helical" evidence="10">
    <location>
        <begin position="178"/>
        <end position="195"/>
    </location>
</feature>
<proteinExistence type="inferred from homology"/>
<evidence type="ECO:0000256" key="7">
    <source>
        <dbReference type="ARBA" id="ARBA00023136"/>
    </source>
</evidence>
<dbReference type="EMBL" id="JALNTZ010000002">
    <property type="protein sequence ID" value="KAJ3663420.1"/>
    <property type="molecule type" value="Genomic_DNA"/>
</dbReference>
<dbReference type="GO" id="GO:0004984">
    <property type="term" value="F:olfactory receptor activity"/>
    <property type="evidence" value="ECO:0007669"/>
    <property type="project" value="InterPro"/>
</dbReference>
<comment type="caution">
    <text evidence="11">The sequence shown here is derived from an EMBL/GenBank/DDBJ whole genome shotgun (WGS) entry which is preliminary data.</text>
</comment>
<feature type="transmembrane region" description="Helical" evidence="10">
    <location>
        <begin position="283"/>
        <end position="303"/>
    </location>
</feature>
<sequence>MDTFDWKLTIKANIIMLKMVGLWPAGDETYKFNIYTLYTTVSILAFVYGHNFFQAFNIIFILDDIEALTATIFVLLTDMLAIMKSYYLIQNIKIIKQLMVTLNSEMFQPKNLRQKDMIEPSLNSWKMVYTVFSSMAYSTLFFWGTFPFLDNLVQQHQLPFLAWYPWNAKVSPLYEITYAYQMASVSFICILNLNIDTLIAALNMYTGAQCDILCDDLRHIHEFADINARLKSCVRHHKAILKFAENSNQFFNWIVLVQFFVSAVSIGMTMFQLTVVAAFSSQFYSSLFYVSAVVVEIFMYCWYGNEVEIKSSNIPYAVFESDWTETSLEVQKHIVFFILRCQKPIKLSALNLFYLTLDTFMTIMRTSWSYFAILHQVSEK</sequence>
<keyword evidence="6 10" id="KW-1133">Transmembrane helix</keyword>
<evidence type="ECO:0000313" key="12">
    <source>
        <dbReference type="Proteomes" id="UP001168821"/>
    </source>
</evidence>
<name>A0AA38IUI6_9CUCU</name>
<dbReference type="Pfam" id="PF02949">
    <property type="entry name" value="7tm_6"/>
    <property type="match status" value="1"/>
</dbReference>
<keyword evidence="4 10" id="KW-0812">Transmembrane</keyword>
<dbReference type="PANTHER" id="PTHR21137">
    <property type="entry name" value="ODORANT RECEPTOR"/>
    <property type="match status" value="1"/>
</dbReference>
<keyword evidence="3 10" id="KW-0716">Sensory transduction</keyword>
<protein>
    <recommendedName>
        <fullName evidence="10">Odorant receptor</fullName>
    </recommendedName>
</protein>
<keyword evidence="2" id="KW-1003">Cell membrane</keyword>
<keyword evidence="12" id="KW-1185">Reference proteome</keyword>
<evidence type="ECO:0000256" key="2">
    <source>
        <dbReference type="ARBA" id="ARBA00022475"/>
    </source>
</evidence>
<accession>A0AA38IUI6</accession>
<comment type="similarity">
    <text evidence="10">Belongs to the insect chemoreceptor superfamily. Heteromeric odorant receptor channel (TC 1.A.69) family.</text>
</comment>
<keyword evidence="8 10" id="KW-0675">Receptor</keyword>
<feature type="transmembrane region" description="Helical" evidence="10">
    <location>
        <begin position="250"/>
        <end position="271"/>
    </location>
</feature>
<dbReference type="GO" id="GO:0005549">
    <property type="term" value="F:odorant binding"/>
    <property type="evidence" value="ECO:0007669"/>
    <property type="project" value="InterPro"/>
</dbReference>
<keyword evidence="9 10" id="KW-0807">Transducer</keyword>
<evidence type="ECO:0000256" key="9">
    <source>
        <dbReference type="ARBA" id="ARBA00023224"/>
    </source>
</evidence>
<feature type="transmembrane region" description="Helical" evidence="10">
    <location>
        <begin position="68"/>
        <end position="89"/>
    </location>
</feature>
<dbReference type="AlphaFoldDB" id="A0AA38IUI6"/>
<evidence type="ECO:0000256" key="4">
    <source>
        <dbReference type="ARBA" id="ARBA00022692"/>
    </source>
</evidence>
<evidence type="ECO:0000313" key="11">
    <source>
        <dbReference type="EMBL" id="KAJ3663420.1"/>
    </source>
</evidence>
<dbReference type="GO" id="GO:0005886">
    <property type="term" value="C:plasma membrane"/>
    <property type="evidence" value="ECO:0007669"/>
    <property type="project" value="UniProtKB-SubCell"/>
</dbReference>
<gene>
    <name evidence="11" type="ORF">Zmor_007683</name>
</gene>
<dbReference type="InterPro" id="IPR004117">
    <property type="entry name" value="7tm6_olfct_rcpt"/>
</dbReference>
<dbReference type="Proteomes" id="UP001168821">
    <property type="component" value="Unassembled WGS sequence"/>
</dbReference>
<feature type="transmembrane region" description="Helical" evidence="10">
    <location>
        <begin position="37"/>
        <end position="62"/>
    </location>
</feature>
<feature type="transmembrane region" description="Helical" evidence="10">
    <location>
        <begin position="127"/>
        <end position="149"/>
    </location>
</feature>
<keyword evidence="5 10" id="KW-0552">Olfaction</keyword>
<comment type="caution">
    <text evidence="10">Lacks conserved residue(s) required for the propagation of feature annotation.</text>
</comment>
<dbReference type="PANTHER" id="PTHR21137:SF35">
    <property type="entry name" value="ODORANT RECEPTOR 19A-RELATED"/>
    <property type="match status" value="1"/>
</dbReference>
<evidence type="ECO:0000256" key="1">
    <source>
        <dbReference type="ARBA" id="ARBA00004651"/>
    </source>
</evidence>